<dbReference type="Gene3D" id="2.30.29.30">
    <property type="entry name" value="Pleckstrin-homology domain (PH domain)/Phosphotyrosine-binding domain (PTB)"/>
    <property type="match status" value="1"/>
</dbReference>
<dbReference type="InterPro" id="IPR011993">
    <property type="entry name" value="PH-like_dom_sf"/>
</dbReference>
<organism evidence="8">
    <name type="scientific">Oppiella nova</name>
    <dbReference type="NCBI Taxonomy" id="334625"/>
    <lineage>
        <taxon>Eukaryota</taxon>
        <taxon>Metazoa</taxon>
        <taxon>Ecdysozoa</taxon>
        <taxon>Arthropoda</taxon>
        <taxon>Chelicerata</taxon>
        <taxon>Arachnida</taxon>
        <taxon>Acari</taxon>
        <taxon>Acariformes</taxon>
        <taxon>Sarcoptiformes</taxon>
        <taxon>Oribatida</taxon>
        <taxon>Brachypylina</taxon>
        <taxon>Oppioidea</taxon>
        <taxon>Oppiidae</taxon>
        <taxon>Oppiella</taxon>
    </lineage>
</organism>
<feature type="region of interest" description="Disordered" evidence="6">
    <location>
        <begin position="598"/>
        <end position="651"/>
    </location>
</feature>
<feature type="region of interest" description="Disordered" evidence="6">
    <location>
        <begin position="167"/>
        <end position="197"/>
    </location>
</feature>
<sequence>MSTKSSQSAGAVVCEHNSLIRRQFFKIESLENELSLLRLERDALLGENERLAFQLQCSTHLEVTAKRNGSKDGVKDVANLNFESNACRQSTSSQTTLTTTKTTATVVPQDCCYELSQHLIDRRVDALERKYGGLVARESATRIQRAFRTYRLQKRFKSIAIQALRQTTDETTRRQAERQPSLSDTQSTRSDDSSSAQNSASVFIPESLLASASTQSSQAFECQRKRSYRVGLNLFNKHPPERGLRFLLKNSFIESVDNSEQQSQLVARFLLTRKGVSKAMIGEYLSQPNNGLVLSAFAAEIDLSGLQVDSALRKFQTFFRFPGEAQKIERMVDAFATRFVECNPGDGLSRDSVFILSFAIIMLNTDLHAPTNSKNRMTSQQWLQNLRGVFSDVSLSQQFLLDQWLQNLRGVFSDVSLSQQFLLDVYSRIKVQELRTGADHVTQVAKVQSAVVSASRGQSVPNLCLEWRRLVCYCRLYEVRDENKKESKDRHQREVFLFNDILLVTKLSARAKQSQLPEYAYREVYALEGLSAQLFCSAFHRFGIRLRRRVDNNQRPLVSFNARNELDQKRFCDDLKESIAETQEMDAIRIHKSTSLLQLDAPSTSAPAPSNGALPPRRKSSSGSLDSGLSLPSRDHSPQTAANSATAQTTS</sequence>
<dbReference type="Gene3D" id="1.10.1000.11">
    <property type="entry name" value="Arf Nucleotide-binding Site Opener,domain 2"/>
    <property type="match status" value="1"/>
</dbReference>
<dbReference type="InterPro" id="IPR023394">
    <property type="entry name" value="Sec7_C_sf"/>
</dbReference>
<dbReference type="PROSITE" id="PS50096">
    <property type="entry name" value="IQ"/>
    <property type="match status" value="1"/>
</dbReference>
<protein>
    <recommendedName>
        <fullName evidence="7">SEC7 domain-containing protein</fullName>
    </recommendedName>
</protein>
<accession>A0A7R9M019</accession>
<keyword evidence="4" id="KW-0597">Phosphoprotein</keyword>
<feature type="domain" description="SEC7" evidence="7">
    <location>
        <begin position="223"/>
        <end position="432"/>
    </location>
</feature>
<evidence type="ECO:0000256" key="3">
    <source>
        <dbReference type="ARBA" id="ARBA00022490"/>
    </source>
</evidence>
<dbReference type="Gene3D" id="1.10.220.20">
    <property type="match status" value="1"/>
</dbReference>
<feature type="compositionally biased region" description="Polar residues" evidence="6">
    <location>
        <begin position="598"/>
        <end position="608"/>
    </location>
</feature>
<feature type="compositionally biased region" description="Low complexity" evidence="6">
    <location>
        <begin position="621"/>
        <end position="632"/>
    </location>
</feature>
<proteinExistence type="inferred from homology"/>
<dbReference type="EMBL" id="CAJPVJ010004475">
    <property type="protein sequence ID" value="CAG2168651.1"/>
    <property type="molecule type" value="Genomic_DNA"/>
</dbReference>
<dbReference type="SUPFAM" id="SSF50729">
    <property type="entry name" value="PH domain-like"/>
    <property type="match status" value="1"/>
</dbReference>
<dbReference type="SMART" id="SM00222">
    <property type="entry name" value="Sec7"/>
    <property type="match status" value="1"/>
</dbReference>
<evidence type="ECO:0000313" key="9">
    <source>
        <dbReference type="Proteomes" id="UP000728032"/>
    </source>
</evidence>
<evidence type="ECO:0000256" key="5">
    <source>
        <dbReference type="ARBA" id="ARBA00023054"/>
    </source>
</evidence>
<keyword evidence="9" id="KW-1185">Reference proteome</keyword>
<dbReference type="Pfam" id="PF01369">
    <property type="entry name" value="Sec7"/>
    <property type="match status" value="1"/>
</dbReference>
<dbReference type="AlphaFoldDB" id="A0A7R9M019"/>
<evidence type="ECO:0000256" key="4">
    <source>
        <dbReference type="ARBA" id="ARBA00022553"/>
    </source>
</evidence>
<dbReference type="SUPFAM" id="SSF48425">
    <property type="entry name" value="Sec7 domain"/>
    <property type="match status" value="1"/>
</dbReference>
<keyword evidence="5" id="KW-0175">Coiled coil</keyword>
<feature type="compositionally biased region" description="Low complexity" evidence="6">
    <location>
        <begin position="181"/>
        <end position="197"/>
    </location>
</feature>
<dbReference type="GO" id="GO:0030036">
    <property type="term" value="P:actin cytoskeleton organization"/>
    <property type="evidence" value="ECO:0007669"/>
    <property type="project" value="TreeGrafter"/>
</dbReference>
<dbReference type="GO" id="GO:0005737">
    <property type="term" value="C:cytoplasm"/>
    <property type="evidence" value="ECO:0007669"/>
    <property type="project" value="UniProtKB-SubCell"/>
</dbReference>
<comment type="similarity">
    <text evidence="2">Belongs to the BRAG family.</text>
</comment>
<dbReference type="Pfam" id="PF16453">
    <property type="entry name" value="IQ_SEC7_PH"/>
    <property type="match status" value="1"/>
</dbReference>
<dbReference type="Proteomes" id="UP000728032">
    <property type="component" value="Unassembled WGS sequence"/>
</dbReference>
<dbReference type="GO" id="GO:0005085">
    <property type="term" value="F:guanyl-nucleotide exchange factor activity"/>
    <property type="evidence" value="ECO:0007669"/>
    <property type="project" value="InterPro"/>
</dbReference>
<feature type="compositionally biased region" description="Basic and acidic residues" evidence="6">
    <location>
        <begin position="167"/>
        <end position="177"/>
    </location>
</feature>
<dbReference type="OrthoDB" id="430364at2759"/>
<dbReference type="EMBL" id="OC919300">
    <property type="protein sequence ID" value="CAD7651081.1"/>
    <property type="molecule type" value="Genomic_DNA"/>
</dbReference>
<dbReference type="CDD" id="cd00171">
    <property type="entry name" value="Sec7"/>
    <property type="match status" value="1"/>
</dbReference>
<evidence type="ECO:0000313" key="8">
    <source>
        <dbReference type="EMBL" id="CAD7651081.1"/>
    </source>
</evidence>
<evidence type="ECO:0000259" key="7">
    <source>
        <dbReference type="PROSITE" id="PS50190"/>
    </source>
</evidence>
<gene>
    <name evidence="8" type="ORF">ONB1V03_LOCUS8138</name>
</gene>
<reference evidence="8" key="1">
    <citation type="submission" date="2020-11" db="EMBL/GenBank/DDBJ databases">
        <authorList>
            <person name="Tran Van P."/>
        </authorList>
    </citation>
    <scope>NUCLEOTIDE SEQUENCE</scope>
</reference>
<dbReference type="InterPro" id="IPR035999">
    <property type="entry name" value="Sec7_dom_sf"/>
</dbReference>
<name>A0A7R9M019_9ACAR</name>
<dbReference type="InterPro" id="IPR033742">
    <property type="entry name" value="IQSEC_PH"/>
</dbReference>
<feature type="compositionally biased region" description="Low complexity" evidence="6">
    <location>
        <begin position="639"/>
        <end position="651"/>
    </location>
</feature>
<evidence type="ECO:0000256" key="6">
    <source>
        <dbReference type="SAM" id="MobiDB-lite"/>
    </source>
</evidence>
<evidence type="ECO:0000256" key="1">
    <source>
        <dbReference type="ARBA" id="ARBA00004496"/>
    </source>
</evidence>
<evidence type="ECO:0000256" key="2">
    <source>
        <dbReference type="ARBA" id="ARBA00006248"/>
    </source>
</evidence>
<dbReference type="PROSITE" id="PS50190">
    <property type="entry name" value="SEC7"/>
    <property type="match status" value="1"/>
</dbReference>
<keyword evidence="3" id="KW-0963">Cytoplasm</keyword>
<dbReference type="PANTHER" id="PTHR10663">
    <property type="entry name" value="GUANYL-NUCLEOTIDE EXCHANGE FACTOR"/>
    <property type="match status" value="1"/>
</dbReference>
<dbReference type="GO" id="GO:0032012">
    <property type="term" value="P:regulation of ARF protein signal transduction"/>
    <property type="evidence" value="ECO:0007669"/>
    <property type="project" value="InterPro"/>
</dbReference>
<dbReference type="PANTHER" id="PTHR10663:SF342">
    <property type="entry name" value="FI21420P1"/>
    <property type="match status" value="1"/>
</dbReference>
<dbReference type="InterPro" id="IPR000904">
    <property type="entry name" value="Sec7_dom"/>
</dbReference>
<comment type="subcellular location">
    <subcellularLocation>
        <location evidence="1">Cytoplasm</location>
    </subcellularLocation>
</comment>